<dbReference type="Proteomes" id="UP001262410">
    <property type="component" value="Unassembled WGS sequence"/>
</dbReference>
<dbReference type="EMBL" id="JAVDPW010000006">
    <property type="protein sequence ID" value="MDR6291141.1"/>
    <property type="molecule type" value="Genomic_DNA"/>
</dbReference>
<organism evidence="1 2">
    <name type="scientific">Inquilinus ginsengisoli</name>
    <dbReference type="NCBI Taxonomy" id="363840"/>
    <lineage>
        <taxon>Bacteria</taxon>
        <taxon>Pseudomonadati</taxon>
        <taxon>Pseudomonadota</taxon>
        <taxon>Alphaproteobacteria</taxon>
        <taxon>Rhodospirillales</taxon>
        <taxon>Rhodospirillaceae</taxon>
        <taxon>Inquilinus</taxon>
    </lineage>
</organism>
<evidence type="ECO:0000313" key="2">
    <source>
        <dbReference type="Proteomes" id="UP001262410"/>
    </source>
</evidence>
<accession>A0ABU1JR92</accession>
<sequence length="102" mass="10863">MRYVLPALAALLLLGCAEKPTESSAVLSQTVKVNGLDIGVTRLATSSWGAWLVGPSLIAPSHSKVRAAERKAIELVSACRVTDIAPRDNPMRSEYVELTVAC</sequence>
<dbReference type="RefSeq" id="WP_309796120.1">
    <property type="nucleotide sequence ID" value="NZ_JAVDPW010000006.1"/>
</dbReference>
<name>A0ABU1JR92_9PROT</name>
<evidence type="ECO:0000313" key="1">
    <source>
        <dbReference type="EMBL" id="MDR6291141.1"/>
    </source>
</evidence>
<comment type="caution">
    <text evidence="1">The sequence shown here is derived from an EMBL/GenBank/DDBJ whole genome shotgun (WGS) entry which is preliminary data.</text>
</comment>
<evidence type="ECO:0008006" key="3">
    <source>
        <dbReference type="Google" id="ProtNLM"/>
    </source>
</evidence>
<proteinExistence type="predicted"/>
<keyword evidence="2" id="KW-1185">Reference proteome</keyword>
<dbReference type="PROSITE" id="PS51257">
    <property type="entry name" value="PROKAR_LIPOPROTEIN"/>
    <property type="match status" value="1"/>
</dbReference>
<gene>
    <name evidence="1" type="ORF">E9232_003667</name>
</gene>
<protein>
    <recommendedName>
        <fullName evidence="3">Lipoprotein</fullName>
    </recommendedName>
</protein>
<reference evidence="1 2" key="1">
    <citation type="submission" date="2023-07" db="EMBL/GenBank/DDBJ databases">
        <title>Sorghum-associated microbial communities from plants grown in Nebraska, USA.</title>
        <authorList>
            <person name="Schachtman D."/>
        </authorList>
    </citation>
    <scope>NUCLEOTIDE SEQUENCE [LARGE SCALE GENOMIC DNA]</scope>
    <source>
        <strain evidence="1 2">584</strain>
    </source>
</reference>